<dbReference type="Pfam" id="PF14897">
    <property type="entry name" value="EpsG"/>
    <property type="match status" value="1"/>
</dbReference>
<keyword evidence="1" id="KW-1133">Transmembrane helix</keyword>
<feature type="transmembrane region" description="Helical" evidence="1">
    <location>
        <begin position="252"/>
        <end position="270"/>
    </location>
</feature>
<dbReference type="EMBL" id="JACJJG010000020">
    <property type="protein sequence ID" value="MBM6673386.1"/>
    <property type="molecule type" value="Genomic_DNA"/>
</dbReference>
<name>A0A938WTF0_9BACT</name>
<reference evidence="2" key="2">
    <citation type="journal article" date="2021" name="Sci. Rep.">
        <title>The distribution of antibiotic resistance genes in chicken gut microbiota commensals.</title>
        <authorList>
            <person name="Juricova H."/>
            <person name="Matiasovicova J."/>
            <person name="Kubasova T."/>
            <person name="Cejkova D."/>
            <person name="Rychlik I."/>
        </authorList>
    </citation>
    <scope>NUCLEOTIDE SEQUENCE</scope>
    <source>
        <strain evidence="2">An824</strain>
    </source>
</reference>
<sequence>MIIILLIAIIGFMGIYYLKNPNRIKEKRTYLLLGLLWCILPAIRTENVGTDTYNYIDFFLHPVSGYNGRDNVEIAFEYWNILVRWISLNKYWYIFVSAILATSIKFWFIQKISLKPLLTLFLMSSIVFLEPFLFIEYGGMRQSISISFYLLFFYALISQYKWYYIFLWGFLSFNFHNSSLFPILVTILLYLIKHQFSKNTYFLLIIISFAIGNIAVAYLQNFFLYLSYFIGIGQMVYFENIGQTELITGYEYFRNVLPLSLYGIFIINTNRNEELNKIINKIALFSIVVTNILITIPIGQRITFAFIPILCVALSHCINKKNFIYILPVILFEFYRLYSFYEIQKSGMQKLGNGNVIFPYETFLW</sequence>
<feature type="transmembrane region" description="Helical" evidence="1">
    <location>
        <begin position="282"/>
        <end position="310"/>
    </location>
</feature>
<protein>
    <submittedName>
        <fullName evidence="2">EpsG family protein</fullName>
    </submittedName>
</protein>
<evidence type="ECO:0000256" key="1">
    <source>
        <dbReference type="SAM" id="Phobius"/>
    </source>
</evidence>
<reference evidence="2" key="1">
    <citation type="submission" date="2020-08" db="EMBL/GenBank/DDBJ databases">
        <authorList>
            <person name="Cejkova D."/>
            <person name="Kubasova T."/>
            <person name="Jahodarova E."/>
            <person name="Rychlik I."/>
        </authorList>
    </citation>
    <scope>NUCLEOTIDE SEQUENCE</scope>
    <source>
        <strain evidence="2">An824</strain>
    </source>
</reference>
<keyword evidence="1" id="KW-0812">Transmembrane</keyword>
<organism evidence="2 3">
    <name type="scientific">Marseilla massiliensis</name>
    <dbReference type="NCBI Taxonomy" id="1841864"/>
    <lineage>
        <taxon>Bacteria</taxon>
        <taxon>Pseudomonadati</taxon>
        <taxon>Bacteroidota</taxon>
        <taxon>Bacteroidia</taxon>
        <taxon>Bacteroidales</taxon>
        <taxon>Prevotellaceae</taxon>
        <taxon>Marseilla</taxon>
    </lineage>
</organism>
<feature type="transmembrane region" description="Helical" evidence="1">
    <location>
        <begin position="116"/>
        <end position="135"/>
    </location>
</feature>
<feature type="transmembrane region" description="Helical" evidence="1">
    <location>
        <begin position="91"/>
        <end position="110"/>
    </location>
</feature>
<dbReference type="InterPro" id="IPR049458">
    <property type="entry name" value="EpsG-like"/>
</dbReference>
<feature type="transmembrane region" description="Helical" evidence="1">
    <location>
        <begin position="147"/>
        <end position="167"/>
    </location>
</feature>
<keyword evidence="3" id="KW-1185">Reference proteome</keyword>
<feature type="transmembrane region" description="Helical" evidence="1">
    <location>
        <begin position="201"/>
        <end position="232"/>
    </location>
</feature>
<evidence type="ECO:0000313" key="2">
    <source>
        <dbReference type="EMBL" id="MBM6673386.1"/>
    </source>
</evidence>
<dbReference type="Proteomes" id="UP000706891">
    <property type="component" value="Unassembled WGS sequence"/>
</dbReference>
<feature type="transmembrane region" description="Helical" evidence="1">
    <location>
        <begin position="322"/>
        <end position="341"/>
    </location>
</feature>
<dbReference type="AlphaFoldDB" id="A0A938WTF0"/>
<dbReference type="RefSeq" id="WP_205104078.1">
    <property type="nucleotide sequence ID" value="NZ_JACJJG010000020.1"/>
</dbReference>
<evidence type="ECO:0000313" key="3">
    <source>
        <dbReference type="Proteomes" id="UP000706891"/>
    </source>
</evidence>
<gene>
    <name evidence="2" type="ORF">H6A34_05805</name>
</gene>
<comment type="caution">
    <text evidence="2">The sequence shown here is derived from an EMBL/GenBank/DDBJ whole genome shotgun (WGS) entry which is preliminary data.</text>
</comment>
<feature type="transmembrane region" description="Helical" evidence="1">
    <location>
        <begin position="173"/>
        <end position="192"/>
    </location>
</feature>
<accession>A0A938WTF0</accession>
<proteinExistence type="predicted"/>
<keyword evidence="1" id="KW-0472">Membrane</keyword>